<sequence length="496" mass="57042">MSRNVARRGRRPSGLMQDDDPDEDIGQRPFQLNHVRHVENQPGFEIRRQQDDECAPVSPAIADSPDSPDPDSSNIESTDGSSSESGDIPAMPRAIPIDDLRPRDQVVPDLEQQNADQQLENQLQNNEGIGDDVQLQPPREDAIPEERNDQQEQGVERQRGFDERMEKIRERAWRGAVEAALGGDPPHVVIQRQIEEENRRAEAEEQREREERGREERRQEERRREEQIRERILRWQGLQNERRRREGPHINRNHNRVIRIEAQRGPRVLAPPAPGLMAGVVPFANLLVPRNEGELDFFEAIDANQFLAVNGQQGPTILHVNGLCTVAPDGSTWRCLRCVRNGTKNGFRGWEGWWMHHLHLTGLEARIRMMRCPGCHELAFTYHSRHSCQACLEVYFAHRSELLLGVVFEAMIGRVIMGQRNNSGHPNYRTRNNVLHNITLTVDSKIIQIYGFCFSLVLLRKNLNSASYMIITNRERLHIVLLNRKISQIESTINSN</sequence>
<proteinExistence type="predicted"/>
<comment type="caution">
    <text evidence="1">The sequence shown here is derived from an EMBL/GenBank/DDBJ whole genome shotgun (WGS) entry which is preliminary data.</text>
</comment>
<dbReference type="Proteomes" id="UP001239111">
    <property type="component" value="Chromosome 2"/>
</dbReference>
<accession>A0ACC2P0P4</accession>
<evidence type="ECO:0000313" key="2">
    <source>
        <dbReference type="Proteomes" id="UP001239111"/>
    </source>
</evidence>
<dbReference type="EMBL" id="CM056742">
    <property type="protein sequence ID" value="KAJ8677094.1"/>
    <property type="molecule type" value="Genomic_DNA"/>
</dbReference>
<keyword evidence="2" id="KW-1185">Reference proteome</keyword>
<organism evidence="1 2">
    <name type="scientific">Eretmocerus hayati</name>
    <dbReference type="NCBI Taxonomy" id="131215"/>
    <lineage>
        <taxon>Eukaryota</taxon>
        <taxon>Metazoa</taxon>
        <taxon>Ecdysozoa</taxon>
        <taxon>Arthropoda</taxon>
        <taxon>Hexapoda</taxon>
        <taxon>Insecta</taxon>
        <taxon>Pterygota</taxon>
        <taxon>Neoptera</taxon>
        <taxon>Endopterygota</taxon>
        <taxon>Hymenoptera</taxon>
        <taxon>Apocrita</taxon>
        <taxon>Proctotrupomorpha</taxon>
        <taxon>Chalcidoidea</taxon>
        <taxon>Aphelinidae</taxon>
        <taxon>Aphelininae</taxon>
        <taxon>Eretmocerus</taxon>
    </lineage>
</organism>
<evidence type="ECO:0000313" key="1">
    <source>
        <dbReference type="EMBL" id="KAJ8677094.1"/>
    </source>
</evidence>
<protein>
    <submittedName>
        <fullName evidence="1">Uncharacterized protein</fullName>
    </submittedName>
</protein>
<name>A0ACC2P0P4_9HYME</name>
<reference evidence="1" key="1">
    <citation type="submission" date="2023-04" db="EMBL/GenBank/DDBJ databases">
        <title>A chromosome-level genome assembly of the parasitoid wasp Eretmocerus hayati.</title>
        <authorList>
            <person name="Zhong Y."/>
            <person name="Liu S."/>
            <person name="Liu Y."/>
        </authorList>
    </citation>
    <scope>NUCLEOTIDE SEQUENCE</scope>
    <source>
        <strain evidence="1">ZJU_SS_LIU_2023</strain>
    </source>
</reference>
<gene>
    <name evidence="1" type="ORF">QAD02_012881</name>
</gene>